<dbReference type="SUPFAM" id="SSF52540">
    <property type="entry name" value="P-loop containing nucleoside triphosphate hydrolases"/>
    <property type="match status" value="2"/>
</dbReference>
<proteinExistence type="predicted"/>
<dbReference type="Gene3D" id="3.30.870.10">
    <property type="entry name" value="Endonuclease Chain A"/>
    <property type="match status" value="1"/>
</dbReference>
<dbReference type="PROSITE" id="PS51194">
    <property type="entry name" value="HELICASE_CTER"/>
    <property type="match status" value="1"/>
</dbReference>
<dbReference type="SUPFAM" id="SSF56024">
    <property type="entry name" value="Phospholipase D/nuclease"/>
    <property type="match status" value="1"/>
</dbReference>
<name>A0A2H0YNF0_9BACT</name>
<evidence type="ECO:0000313" key="4">
    <source>
        <dbReference type="EMBL" id="PIS39956.1"/>
    </source>
</evidence>
<accession>A0A2H0YNF0</accession>
<comment type="caution">
    <text evidence="4">The sequence shown here is derived from an EMBL/GenBank/DDBJ whole genome shotgun (WGS) entry which is preliminary data.</text>
</comment>
<gene>
    <name evidence="4" type="ORF">COT32_02330</name>
</gene>
<dbReference type="CDD" id="cd09178">
    <property type="entry name" value="PLDc_N_Snf2_like"/>
    <property type="match status" value="1"/>
</dbReference>
<evidence type="ECO:0000256" key="1">
    <source>
        <dbReference type="ARBA" id="ARBA00022801"/>
    </source>
</evidence>
<dbReference type="AlphaFoldDB" id="A0A2H0YNF0"/>
<dbReference type="EMBL" id="PEYC01000047">
    <property type="protein sequence ID" value="PIS39956.1"/>
    <property type="molecule type" value="Genomic_DNA"/>
</dbReference>
<evidence type="ECO:0000313" key="5">
    <source>
        <dbReference type="Proteomes" id="UP000231472"/>
    </source>
</evidence>
<dbReference type="InterPro" id="IPR049730">
    <property type="entry name" value="SNF2/RAD54-like_C"/>
</dbReference>
<evidence type="ECO:0000259" key="3">
    <source>
        <dbReference type="PROSITE" id="PS51194"/>
    </source>
</evidence>
<feature type="domain" description="Helicase ATP-binding" evidence="2">
    <location>
        <begin position="203"/>
        <end position="340"/>
    </location>
</feature>
<dbReference type="Proteomes" id="UP000231472">
    <property type="component" value="Unassembled WGS sequence"/>
</dbReference>
<dbReference type="InterPro" id="IPR025202">
    <property type="entry name" value="PLD-like_dom"/>
</dbReference>
<dbReference type="SMART" id="SM00487">
    <property type="entry name" value="DEXDc"/>
    <property type="match status" value="1"/>
</dbReference>
<dbReference type="GO" id="GO:0004386">
    <property type="term" value="F:helicase activity"/>
    <property type="evidence" value="ECO:0007669"/>
    <property type="project" value="UniProtKB-KW"/>
</dbReference>
<evidence type="ECO:0000259" key="2">
    <source>
        <dbReference type="PROSITE" id="PS51192"/>
    </source>
</evidence>
<feature type="domain" description="Helicase C-terminal" evidence="3">
    <location>
        <begin position="586"/>
        <end position="746"/>
    </location>
</feature>
<keyword evidence="1" id="KW-0378">Hydrolase</keyword>
<protein>
    <submittedName>
        <fullName evidence="4">Helicase</fullName>
    </submittedName>
</protein>
<dbReference type="Pfam" id="PF13091">
    <property type="entry name" value="PLDc_2"/>
    <property type="match status" value="1"/>
</dbReference>
<reference evidence="5" key="1">
    <citation type="submission" date="2017-09" db="EMBL/GenBank/DDBJ databases">
        <title>Depth-based differentiation of microbial function through sediment-hosted aquifers and enrichment of novel symbionts in the deep terrestrial subsurface.</title>
        <authorList>
            <person name="Probst A.J."/>
            <person name="Ladd B."/>
            <person name="Jarett J.K."/>
            <person name="Geller-Mcgrath D.E."/>
            <person name="Sieber C.M.K."/>
            <person name="Emerson J.B."/>
            <person name="Anantharaman K."/>
            <person name="Thomas B.C."/>
            <person name="Malmstrom R."/>
            <person name="Stieglmeier M."/>
            <person name="Klingl A."/>
            <person name="Woyke T."/>
            <person name="Ryan C.M."/>
            <person name="Banfield J.F."/>
        </authorList>
    </citation>
    <scope>NUCLEOTIDE SEQUENCE [LARGE SCALE GENOMIC DNA]</scope>
</reference>
<dbReference type="SMART" id="SM00490">
    <property type="entry name" value="HELICc"/>
    <property type="match status" value="1"/>
</dbReference>
<dbReference type="Pfam" id="PF00176">
    <property type="entry name" value="SNF2-rel_dom"/>
    <property type="match status" value="1"/>
</dbReference>
<dbReference type="InterPro" id="IPR014001">
    <property type="entry name" value="Helicase_ATP-bd"/>
</dbReference>
<dbReference type="Pfam" id="PF00271">
    <property type="entry name" value="Helicase_C"/>
    <property type="match status" value="1"/>
</dbReference>
<dbReference type="PROSITE" id="PS51192">
    <property type="entry name" value="HELICASE_ATP_BIND_1"/>
    <property type="match status" value="1"/>
</dbReference>
<dbReference type="GO" id="GO:0016787">
    <property type="term" value="F:hydrolase activity"/>
    <property type="evidence" value="ECO:0007669"/>
    <property type="project" value="UniProtKB-KW"/>
</dbReference>
<keyword evidence="4" id="KW-0067">ATP-binding</keyword>
<dbReference type="PANTHER" id="PTHR45766">
    <property type="entry name" value="DNA ANNEALING HELICASE AND ENDONUCLEASE ZRANB3 FAMILY MEMBER"/>
    <property type="match status" value="1"/>
</dbReference>
<dbReference type="InterPro" id="IPR027417">
    <property type="entry name" value="P-loop_NTPase"/>
</dbReference>
<keyword evidence="4" id="KW-0547">Nucleotide-binding</keyword>
<sequence>TNKKTYDLMQNAKQLTQQPLQFSSAEAKQEIEGLVEREMENSEDNQNTVKGVNKFIEWIRNKKLEIRAYPSEKIHAKLYIMTFAEGDRDKGRVITGSSNFTQAGLIDNLEFNVELKNRADYDFAQKKFNELWQNAIDVSEKYVETIQTKTWLSNDITPYELYLKFLYEYFKDELSRTDELFVKYLPIEFKKLEYQEQAVFNAKKILEEYGGVFISDVVGLGKTYVSAMLAGQLDGRTLVIAPPVLLEKNNPGSWPNVFSDFRVPADFESIGKLDSLVEQGTEKYTNIIIDEAHRFRTESNITYEKLAEICRGKRVILVTATPYNNSPKDILSQIKLFQKARKSTVPGMPDLERFFNSLDRKIKDLDRQKDYAEYIKTVKENAQEIREKVLKYLMVRRTRSEILAYFGKDLEKQNLKFPEVEKPEPCFYELDDEEDKIFTKTIQLIAQNFKYARYTPMLYYKGQLSQPEELAQKNMGKFMKILLVKRLESSFYAFRQTIERFAHSYQQFLNEFDAGNVYVSKKYTYKIFEFLEEDDDEAIQKLIDDDKAQKYSSQQFKPEFRQLLESDLATLKEIQKLWKQVTRDPKLESLINSLKSKPVLGENKLIIFTESKETAQYLAKNLEEKMPGTTICFTGGSGAAVREKVIDNFDARARNKSNEFKILITTEVLSEGVNLHQSNVVINYDIPWNPTRMMQRVGRVNRVDTKFDRIYTFNFFPTKQSNDEIKLKEAAEAKINAFITLLGADAQLLTEGEPIEQHELFDKLTSKITLTGEEGLEESELKYLHFIKELRDKNPEMFEKIKRLPKKARTAKALQSGKDILITYFRRGKLQKFFQVKSDQDSQELDFIAAAKLLESDQQDKKEQLPDKFYELLDKNKEAFVFATTEELIDTDLRGGRDSATQVLRIIKATMKDRRQFTDEQELYLKKVITQLEEGGLPKQTSKESFKALGEELKKGINPLKILAVLQTKIPERLLESHYAENQTFNFGQREVILSEYLI</sequence>
<organism evidence="4 5">
    <name type="scientific">Candidatus Nealsonbacteria bacterium CG08_land_8_20_14_0_20_36_22</name>
    <dbReference type="NCBI Taxonomy" id="1974704"/>
    <lineage>
        <taxon>Bacteria</taxon>
        <taxon>Candidatus Nealsoniibacteriota</taxon>
    </lineage>
</organism>
<dbReference type="InterPro" id="IPR001650">
    <property type="entry name" value="Helicase_C-like"/>
</dbReference>
<dbReference type="CDD" id="cd18793">
    <property type="entry name" value="SF2_C_SNF"/>
    <property type="match status" value="1"/>
</dbReference>
<dbReference type="InterPro" id="IPR000330">
    <property type="entry name" value="SNF2_N"/>
</dbReference>
<keyword evidence="4" id="KW-0347">Helicase</keyword>
<dbReference type="PANTHER" id="PTHR45766:SF6">
    <property type="entry name" value="SWI_SNF-RELATED MATRIX-ASSOCIATED ACTIN-DEPENDENT REGULATOR OF CHROMATIN SUBFAMILY A-LIKE PROTEIN 1"/>
    <property type="match status" value="1"/>
</dbReference>
<dbReference type="GO" id="GO:0005524">
    <property type="term" value="F:ATP binding"/>
    <property type="evidence" value="ECO:0007669"/>
    <property type="project" value="InterPro"/>
</dbReference>
<dbReference type="Gene3D" id="3.40.50.300">
    <property type="entry name" value="P-loop containing nucleotide triphosphate hydrolases"/>
    <property type="match status" value="2"/>
</dbReference>
<feature type="non-terminal residue" evidence="4">
    <location>
        <position position="1"/>
    </location>
</feature>